<name>A0A915YG12_9BACT</name>
<dbReference type="AlphaFoldDB" id="A0A915YG12"/>
<dbReference type="InterPro" id="IPR055353">
    <property type="entry name" value="DUF7619"/>
</dbReference>
<sequence>MKSSLCYTIFLNLLILYSIQVTAQSQQVWERKLGNDFNNNTAYAGKGFFVHETSNQQYVMMSSTVSPLTGQDGAARWTLIDTLGQVVQEQKYTSSDFPNNYIHQSIRLDALVTSDGGYAFVELFGLGDDSLALTKLDANGNLQWQQLYPSDTSNNTLFFTARLQELTNGDYLILKEFGNPDPTFGNDYRIVMQRVSAMGIPIWENKVYHHGKPSFHDNPDYIFEQANGNLVRVHRERGSIYEYDAAGTVITQVDSLPNGNVYWYTNIPIDTGSNYASNSNRVCAVTQTAEDGLIALTDKYLVEFDSTLRIKRIETIGILGNLAIKKPDLRSAIKSTNDGGYILVINNYWAANQDRNYLIKLDANWNIEWSRDLYDGSYFYSVRFYDVIPTSDHGYLLTGYNGNKTWVIKTDSLGRYKTNIIQGNVFTDYDNSCHLDSADIALQDVILKFKSNTTTSEYYAKTDVDGFYTVDVPKGTYTVELNSPFPFFDTLCPIDSTIVFLIPGTTDTFDLPLSPTISCPMPTVNIAAMILRRGLPSYYVAQYCNHGTLDAQGVYIEIELDSYFNLDSTSTPFSSQNGNTYTFNIGHLNVGDCGKIHLYGTIDTSALFGQTHCTEARIFPDSICIPNFWNGPIMNASSSCQNDSVTFQIQNTGATAANNLSYLVYEDHVIFSISNVSLGSGATTQLHYPAAPGKTYRIEVNQATGFPAILGSSKAIAFQEGCNSYSNGTFNTGYITSFYNGNSSPFVSLNCTQNRGSWDPNDKQATQKGYDAAHYIEANTPLTYKIRFQNTGTDTAFRVIIVDTLSQHLDPATLQLQVASHDYTWSLSSQGVLRIVFNNIMLPDSNVNELASHGFVVYNIQQRANNPIGTVIYNHAEIYFDFNAPVITNQTYHTIGDNFVPIIITNTPTIAPKQAFNVSVSPNPFEQATTLFIEGDVQETLLLNVYDLTGKIVANYIAQKQHSQKYSTIKIERKNLPPGIYIYHLQTKTKSIKTGKIIVR</sequence>
<feature type="chain" id="PRO_5037356633" evidence="1">
    <location>
        <begin position="24"/>
        <end position="1000"/>
    </location>
</feature>
<dbReference type="NCBIfam" id="TIGR01451">
    <property type="entry name" value="B_ant_repeat"/>
    <property type="match status" value="1"/>
</dbReference>
<keyword evidence="5" id="KW-1185">Reference proteome</keyword>
<proteinExistence type="predicted"/>
<evidence type="ECO:0000259" key="3">
    <source>
        <dbReference type="Pfam" id="PF24595"/>
    </source>
</evidence>
<evidence type="ECO:0000313" key="4">
    <source>
        <dbReference type="EMBL" id="BDS12463.1"/>
    </source>
</evidence>
<dbReference type="Pfam" id="PF18962">
    <property type="entry name" value="Por_Secre_tail"/>
    <property type="match status" value="1"/>
</dbReference>
<feature type="signal peptide" evidence="1">
    <location>
        <begin position="1"/>
        <end position="23"/>
    </location>
</feature>
<dbReference type="KEGG" id="aup:AsAng_0031860"/>
<dbReference type="Proteomes" id="UP001060919">
    <property type="component" value="Chromosome"/>
</dbReference>
<feature type="domain" description="DUF7619" evidence="3">
    <location>
        <begin position="759"/>
        <end position="893"/>
    </location>
</feature>
<gene>
    <name evidence="4" type="ORF">AsAng_0031860</name>
</gene>
<organism evidence="4 5">
    <name type="scientific">Aureispira anguillae</name>
    <dbReference type="NCBI Taxonomy" id="2864201"/>
    <lineage>
        <taxon>Bacteria</taxon>
        <taxon>Pseudomonadati</taxon>
        <taxon>Bacteroidota</taxon>
        <taxon>Saprospiria</taxon>
        <taxon>Saprospirales</taxon>
        <taxon>Saprospiraceae</taxon>
        <taxon>Aureispira</taxon>
    </lineage>
</organism>
<feature type="domain" description="Secretion system C-terminal sorting" evidence="2">
    <location>
        <begin position="921"/>
        <end position="999"/>
    </location>
</feature>
<accession>A0A915YG12</accession>
<dbReference type="NCBIfam" id="TIGR04183">
    <property type="entry name" value="Por_Secre_tail"/>
    <property type="match status" value="1"/>
</dbReference>
<protein>
    <submittedName>
        <fullName evidence="4">T9SS type A sorting domain-containing protein</fullName>
    </submittedName>
</protein>
<evidence type="ECO:0000256" key="1">
    <source>
        <dbReference type="SAM" id="SignalP"/>
    </source>
</evidence>
<dbReference type="InterPro" id="IPR047589">
    <property type="entry name" value="DUF11_rpt"/>
</dbReference>
<dbReference type="RefSeq" id="WP_264793532.1">
    <property type="nucleotide sequence ID" value="NZ_AP026867.1"/>
</dbReference>
<dbReference type="PANTHER" id="PTHR42754">
    <property type="entry name" value="ENDOGLUCANASE"/>
    <property type="match status" value="1"/>
</dbReference>
<keyword evidence="1" id="KW-0732">Signal</keyword>
<evidence type="ECO:0000259" key="2">
    <source>
        <dbReference type="Pfam" id="PF18962"/>
    </source>
</evidence>
<reference evidence="4" key="1">
    <citation type="submission" date="2022-09" db="EMBL/GenBank/DDBJ databases">
        <title>Aureispira anguillicida sp. nov., isolated from Leptocephalus of Japanese eel Anguilla japonica.</title>
        <authorList>
            <person name="Yuasa K."/>
            <person name="Mekata T."/>
            <person name="Ikunari K."/>
        </authorList>
    </citation>
    <scope>NUCLEOTIDE SEQUENCE</scope>
    <source>
        <strain evidence="4">EL160426</strain>
    </source>
</reference>
<dbReference type="EMBL" id="AP026867">
    <property type="protein sequence ID" value="BDS12463.1"/>
    <property type="molecule type" value="Genomic_DNA"/>
</dbReference>
<dbReference type="Pfam" id="PF24595">
    <property type="entry name" value="DUF7619"/>
    <property type="match status" value="1"/>
</dbReference>
<dbReference type="InterPro" id="IPR026444">
    <property type="entry name" value="Secre_tail"/>
</dbReference>
<dbReference type="PANTHER" id="PTHR42754:SF1">
    <property type="entry name" value="LIPOPROTEIN"/>
    <property type="match status" value="1"/>
</dbReference>
<evidence type="ECO:0000313" key="5">
    <source>
        <dbReference type="Proteomes" id="UP001060919"/>
    </source>
</evidence>